<dbReference type="AlphaFoldDB" id="J9XU58"/>
<dbReference type="InterPro" id="IPR036779">
    <property type="entry name" value="LysM_dom_sf"/>
</dbReference>
<dbReference type="Gene3D" id="3.10.350.10">
    <property type="entry name" value="LysM domain"/>
    <property type="match status" value="1"/>
</dbReference>
<feature type="chain" id="PRO_5003830027" evidence="1">
    <location>
        <begin position="20"/>
        <end position="145"/>
    </location>
</feature>
<reference evidence="3" key="1">
    <citation type="submission" date="2012-07" db="EMBL/GenBank/DDBJ databases">
        <title>The Marssonina brunnea LysM effectors prevent chitin-triggered plant immunity.</title>
        <authorList>
            <person name="Jiang C."/>
            <person name="Cheng Q."/>
            <person name="Cao Y."/>
            <person name="Zhu S."/>
            <person name="Tan B."/>
            <person name="Huang M."/>
            <person name="Wu R."/>
            <person name="Zhou Y."/>
            <person name="Zhang S."/>
            <person name="Xu L."/>
        </authorList>
    </citation>
    <scope>NUCLEOTIDE SEQUENCE</scope>
    <source>
        <strain evidence="3">M6</strain>
    </source>
</reference>
<keyword evidence="1" id="KW-0732">Signal</keyword>
<proteinExistence type="evidence at transcript level"/>
<name>J9XU58_9HELO</name>
<accession>J9XU58</accession>
<gene>
    <name evidence="3" type="primary">LysM08</name>
</gene>
<dbReference type="SMART" id="SM00257">
    <property type="entry name" value="LysM"/>
    <property type="match status" value="2"/>
</dbReference>
<dbReference type="Pfam" id="PF01476">
    <property type="entry name" value="LysM"/>
    <property type="match status" value="2"/>
</dbReference>
<evidence type="ECO:0000259" key="2">
    <source>
        <dbReference type="PROSITE" id="PS51782"/>
    </source>
</evidence>
<dbReference type="EMBL" id="JX294940">
    <property type="protein sequence ID" value="AFS30726.1"/>
    <property type="molecule type" value="mRNA"/>
</dbReference>
<feature type="signal peptide" evidence="1">
    <location>
        <begin position="1"/>
        <end position="19"/>
    </location>
</feature>
<sequence length="145" mass="16071">MRFENKLFLLTSLFGVATAYRRSCRPDLTNGGTGNGFYTIEKTDTWAGIAADFCTSVLDLQNMNPTTPTSTNLILTVPCKTRERDCARISGTNDGYYTVVEGDDLSSISSDFCIDNYGITLRNRGIYSSFDLHPGLVITVPCRWN</sequence>
<evidence type="ECO:0000313" key="3">
    <source>
        <dbReference type="EMBL" id="AFS30726.1"/>
    </source>
</evidence>
<organism evidence="3">
    <name type="scientific">Drepanopeziza brunnea f. sp. 'multigermtubi'</name>
    <dbReference type="NCBI Taxonomy" id="698441"/>
    <lineage>
        <taxon>Eukaryota</taxon>
        <taxon>Fungi</taxon>
        <taxon>Dikarya</taxon>
        <taxon>Ascomycota</taxon>
        <taxon>Pezizomycotina</taxon>
        <taxon>Leotiomycetes</taxon>
        <taxon>Helotiales</taxon>
        <taxon>Drepanopezizaceae</taxon>
        <taxon>Drepanopeziza</taxon>
    </lineage>
</organism>
<feature type="domain" description="LysM" evidence="2">
    <location>
        <begin position="95"/>
        <end position="140"/>
    </location>
</feature>
<dbReference type="InterPro" id="IPR018392">
    <property type="entry name" value="LysM"/>
</dbReference>
<evidence type="ECO:0000256" key="1">
    <source>
        <dbReference type="SAM" id="SignalP"/>
    </source>
</evidence>
<protein>
    <submittedName>
        <fullName evidence="3">LysM08p</fullName>
    </submittedName>
</protein>
<dbReference type="CDD" id="cd00118">
    <property type="entry name" value="LysM"/>
    <property type="match status" value="2"/>
</dbReference>
<dbReference type="PROSITE" id="PS51782">
    <property type="entry name" value="LYSM"/>
    <property type="match status" value="1"/>
</dbReference>